<accession>A0A1W2C198</accession>
<evidence type="ECO:0000313" key="3">
    <source>
        <dbReference type="Proteomes" id="UP000192790"/>
    </source>
</evidence>
<proteinExistence type="predicted"/>
<name>A0A1W2C198_9FIRM</name>
<feature type="domain" description="DUF4183" evidence="1">
    <location>
        <begin position="274"/>
        <end position="340"/>
    </location>
</feature>
<feature type="domain" description="DUF4183" evidence="1">
    <location>
        <begin position="179"/>
        <end position="250"/>
    </location>
</feature>
<gene>
    <name evidence="2" type="ORF">SAMN02745168_2502</name>
</gene>
<dbReference type="EMBL" id="FWXW01000007">
    <property type="protein sequence ID" value="SMC78866.1"/>
    <property type="molecule type" value="Genomic_DNA"/>
</dbReference>
<reference evidence="2 3" key="1">
    <citation type="submission" date="2017-04" db="EMBL/GenBank/DDBJ databases">
        <authorList>
            <person name="Afonso C.L."/>
            <person name="Miller P.J."/>
            <person name="Scott M.A."/>
            <person name="Spackman E."/>
            <person name="Goraichik I."/>
            <person name="Dimitrov K.M."/>
            <person name="Suarez D.L."/>
            <person name="Swayne D.E."/>
        </authorList>
    </citation>
    <scope>NUCLEOTIDE SEQUENCE [LARGE SCALE GENOMIC DNA]</scope>
    <source>
        <strain evidence="2 3">DSM 12816</strain>
    </source>
</reference>
<feature type="domain" description="DUF4183" evidence="1">
    <location>
        <begin position="361"/>
        <end position="431"/>
    </location>
</feature>
<dbReference type="InterPro" id="IPR025237">
    <property type="entry name" value="DUF4183"/>
</dbReference>
<dbReference type="Pfam" id="PF13799">
    <property type="entry name" value="DUF4183"/>
    <property type="match status" value="3"/>
</dbReference>
<organism evidence="2 3">
    <name type="scientific">Papillibacter cinnamivorans DSM 12816</name>
    <dbReference type="NCBI Taxonomy" id="1122930"/>
    <lineage>
        <taxon>Bacteria</taxon>
        <taxon>Bacillati</taxon>
        <taxon>Bacillota</taxon>
        <taxon>Clostridia</taxon>
        <taxon>Eubacteriales</taxon>
        <taxon>Oscillospiraceae</taxon>
        <taxon>Papillibacter</taxon>
    </lineage>
</organism>
<evidence type="ECO:0000259" key="1">
    <source>
        <dbReference type="Pfam" id="PF13799"/>
    </source>
</evidence>
<dbReference type="Proteomes" id="UP000192790">
    <property type="component" value="Unassembled WGS sequence"/>
</dbReference>
<dbReference type="AlphaFoldDB" id="A0A1W2C198"/>
<evidence type="ECO:0000313" key="2">
    <source>
        <dbReference type="EMBL" id="SMC78866.1"/>
    </source>
</evidence>
<protein>
    <recommendedName>
        <fullName evidence="1">DUF4183 domain-containing protein</fullName>
    </recommendedName>
</protein>
<dbReference type="STRING" id="1122930.SAMN02745168_2502"/>
<keyword evidence="3" id="KW-1185">Reference proteome</keyword>
<sequence length="437" mass="47351">MSGCNLPLTFCLFTDQNGKLADPRDAISYVPLCSPRKCPDAGAGPGKKLFAVSVRGYVVVYVQGMEFSPPIPFHVTSRVCLFAPPGARPDFSAMRLQCWCSTVTVNGETVGVDVGIRILSAARSCADEDVLVRAADGGYPGGEEICIWVKRVFDAVCFESLTGVTYDLLLPAQAVQYCARSDGAKMHYTDADELTEYGNTGILSPTAVSYYNLYSNGMLQPAVNYEITEGNLQFLTSDTPPDGQTVILSFVTFGKNHGREVQVINEQYVALAAPGKRIFTDADELVQYGHGGIPSPDGVSYFNLFINGALQPEANYQVTEGTLEITASDLPPTGAIIILESLVIRDSDGILLKAQAEFYNALSDGNKIYTDRTELFMYGASGIPEPETASYVNLFVNGVLQPPVNYTVRENLLTLDTLDAPIQKAPVTLQYVRVFVS</sequence>